<organism evidence="5 6">
    <name type="scientific">Lactobacillus selangorensis</name>
    <dbReference type="NCBI Taxonomy" id="81857"/>
    <lineage>
        <taxon>Bacteria</taxon>
        <taxon>Bacillati</taxon>
        <taxon>Bacillota</taxon>
        <taxon>Bacilli</taxon>
        <taxon>Lactobacillales</taxon>
        <taxon>Lactobacillaceae</taxon>
        <taxon>Lactobacillus</taxon>
    </lineage>
</organism>
<comment type="caution">
    <text evidence="5">The sequence shown here is derived from an EMBL/GenBank/DDBJ whole genome shotgun (WGS) entry which is preliminary data.</text>
</comment>
<evidence type="ECO:0000313" key="7">
    <source>
        <dbReference type="Proteomes" id="UP000051751"/>
    </source>
</evidence>
<evidence type="ECO:0000259" key="2">
    <source>
        <dbReference type="Pfam" id="PF13280"/>
    </source>
</evidence>
<dbReference type="AlphaFoldDB" id="A0A0R2G3L6"/>
<dbReference type="InterPro" id="IPR026881">
    <property type="entry name" value="WYL_dom"/>
</dbReference>
<gene>
    <name evidence="4" type="ORF">IV38_GL001023</name>
    <name evidence="5" type="ORF">IV40_GL000831</name>
</gene>
<dbReference type="InterPro" id="IPR051534">
    <property type="entry name" value="CBASS_pafABC_assoc_protein"/>
</dbReference>
<evidence type="ECO:0000313" key="6">
    <source>
        <dbReference type="Proteomes" id="UP000051645"/>
    </source>
</evidence>
<dbReference type="STRING" id="81857.IV38_GL001023"/>
<dbReference type="RefSeq" id="WP_057769022.1">
    <property type="nucleotide sequence ID" value="NZ_JQAT01000002.1"/>
</dbReference>
<dbReference type="Pfam" id="PF13280">
    <property type="entry name" value="WYL"/>
    <property type="match status" value="1"/>
</dbReference>
<dbReference type="OrthoDB" id="86031at2"/>
<feature type="domain" description="WCX" evidence="3">
    <location>
        <begin position="271"/>
        <end position="330"/>
    </location>
</feature>
<protein>
    <recommendedName>
        <fullName evidence="8">WYL domain-containing protein</fullName>
    </recommendedName>
</protein>
<evidence type="ECO:0000313" key="5">
    <source>
        <dbReference type="EMBL" id="KRN32773.1"/>
    </source>
</evidence>
<dbReference type="InterPro" id="IPR057727">
    <property type="entry name" value="WCX_dom"/>
</dbReference>
<sequence length="334" mass="38830">MMNAAQRELFIYTRLLDGQSLRKRELADHFEVSPRAIQRDISQLNLFFEDEHLPYTIFYDAERGGYRLQSDQHELNQEEILVMIKVLFASRVLNQTELNQTITGLLNLIHSDARKQIEPLIKNEQFHYQPLQHHADLLDRLWALSQYVLQKQALVITYRRRDKILVKAHVLPEALFFSEFYFYLISYNPAEKGLRYYRVDRLLTYKPSAAPIQRDYKDRFEAGAFREYSQFMYPGAPITIQFQFWGIVEAALDRLPTAKVIRRYLPDGTSEAITAANRNVQPDEGGSVVITAQVNGLRGITMWLLSQGSNVKVLAPTQLIEAIKKEASNILNRY</sequence>
<accession>A0A0R2G3L6</accession>
<reference evidence="6 7" key="1">
    <citation type="journal article" date="2015" name="Genome Announc.">
        <title>Expanding the biotechnology potential of lactobacilli through comparative genomics of 213 strains and associated genera.</title>
        <authorList>
            <person name="Sun Z."/>
            <person name="Harris H.M."/>
            <person name="McCann A."/>
            <person name="Guo C."/>
            <person name="Argimon S."/>
            <person name="Zhang W."/>
            <person name="Yang X."/>
            <person name="Jeffery I.B."/>
            <person name="Cooney J.C."/>
            <person name="Kagawa T.F."/>
            <person name="Liu W."/>
            <person name="Song Y."/>
            <person name="Salvetti E."/>
            <person name="Wrobel A."/>
            <person name="Rasinkangas P."/>
            <person name="Parkhill J."/>
            <person name="Rea M.C."/>
            <person name="O'Sullivan O."/>
            <person name="Ritari J."/>
            <person name="Douillard F.P."/>
            <person name="Paul Ross R."/>
            <person name="Yang R."/>
            <person name="Briner A.E."/>
            <person name="Felis G.E."/>
            <person name="de Vos W.M."/>
            <person name="Barrangou R."/>
            <person name="Klaenhammer T.R."/>
            <person name="Caufield P.W."/>
            <person name="Cui Y."/>
            <person name="Zhang H."/>
            <person name="O'Toole P.W."/>
        </authorList>
    </citation>
    <scope>NUCLEOTIDE SEQUENCE [LARGE SCALE GENOMIC DNA]</scope>
    <source>
        <strain evidence="4 7">ATCC BAA-66</strain>
        <strain evidence="5 6">DSM 13344</strain>
    </source>
</reference>
<dbReference type="Proteomes" id="UP000051645">
    <property type="component" value="Unassembled WGS sequence"/>
</dbReference>
<dbReference type="PANTHER" id="PTHR34580:SF1">
    <property type="entry name" value="PROTEIN PAFC"/>
    <property type="match status" value="1"/>
</dbReference>
<dbReference type="PANTHER" id="PTHR34580">
    <property type="match status" value="1"/>
</dbReference>
<name>A0A0R2G3L6_9LACO</name>
<dbReference type="Proteomes" id="UP000051751">
    <property type="component" value="Unassembled WGS sequence"/>
</dbReference>
<dbReference type="EMBL" id="JQAZ01000002">
    <property type="protein sequence ID" value="KRN32773.1"/>
    <property type="molecule type" value="Genomic_DNA"/>
</dbReference>
<dbReference type="InterPro" id="IPR036390">
    <property type="entry name" value="WH_DNA-bd_sf"/>
</dbReference>
<evidence type="ECO:0000313" key="4">
    <source>
        <dbReference type="EMBL" id="KRN28817.1"/>
    </source>
</evidence>
<proteinExistence type="predicted"/>
<dbReference type="Gene3D" id="1.10.10.10">
    <property type="entry name" value="Winged helix-like DNA-binding domain superfamily/Winged helix DNA-binding domain"/>
    <property type="match status" value="1"/>
</dbReference>
<dbReference type="InterPro" id="IPR013196">
    <property type="entry name" value="HTH_11"/>
</dbReference>
<keyword evidence="6" id="KW-1185">Reference proteome</keyword>
<dbReference type="Pfam" id="PF25583">
    <property type="entry name" value="WCX"/>
    <property type="match status" value="1"/>
</dbReference>
<dbReference type="PATRIC" id="fig|81857.3.peg.1027"/>
<evidence type="ECO:0000259" key="1">
    <source>
        <dbReference type="Pfam" id="PF08279"/>
    </source>
</evidence>
<evidence type="ECO:0000259" key="3">
    <source>
        <dbReference type="Pfam" id="PF25583"/>
    </source>
</evidence>
<dbReference type="PROSITE" id="PS52050">
    <property type="entry name" value="WYL"/>
    <property type="match status" value="1"/>
</dbReference>
<dbReference type="Pfam" id="PF08279">
    <property type="entry name" value="HTH_11"/>
    <property type="match status" value="1"/>
</dbReference>
<dbReference type="EMBL" id="JQAT01000002">
    <property type="protein sequence ID" value="KRN28817.1"/>
    <property type="molecule type" value="Genomic_DNA"/>
</dbReference>
<feature type="domain" description="WYL" evidence="2">
    <location>
        <begin position="143"/>
        <end position="205"/>
    </location>
</feature>
<dbReference type="SUPFAM" id="SSF46785">
    <property type="entry name" value="Winged helix' DNA-binding domain"/>
    <property type="match status" value="1"/>
</dbReference>
<dbReference type="InterPro" id="IPR036388">
    <property type="entry name" value="WH-like_DNA-bd_sf"/>
</dbReference>
<evidence type="ECO:0008006" key="8">
    <source>
        <dbReference type="Google" id="ProtNLM"/>
    </source>
</evidence>
<feature type="domain" description="Helix-turn-helix type 11" evidence="1">
    <location>
        <begin position="7"/>
        <end position="67"/>
    </location>
</feature>